<dbReference type="EMBL" id="JBHUMJ010000011">
    <property type="protein sequence ID" value="MFD2703301.1"/>
    <property type="molecule type" value="Genomic_DNA"/>
</dbReference>
<evidence type="ECO:0000256" key="2">
    <source>
        <dbReference type="ARBA" id="ARBA00023136"/>
    </source>
</evidence>
<dbReference type="PIRSF" id="PIRSF005690">
    <property type="entry name" value="GerBA"/>
    <property type="match status" value="1"/>
</dbReference>
<organism evidence="5 6">
    <name type="scientific">Paenibacillus shunpengii</name>
    <dbReference type="NCBI Taxonomy" id="2054424"/>
    <lineage>
        <taxon>Bacteria</taxon>
        <taxon>Bacillati</taxon>
        <taxon>Bacillota</taxon>
        <taxon>Bacilli</taxon>
        <taxon>Bacillales</taxon>
        <taxon>Paenibacillaceae</taxon>
        <taxon>Paenibacillus</taxon>
    </lineage>
</organism>
<protein>
    <submittedName>
        <fullName evidence="5">Spore germination protein</fullName>
    </submittedName>
</protein>
<proteinExistence type="inferred from homology"/>
<keyword evidence="4" id="KW-1133">Transmembrane helix</keyword>
<evidence type="ECO:0000313" key="5">
    <source>
        <dbReference type="EMBL" id="MFD2703301.1"/>
    </source>
</evidence>
<dbReference type="Pfam" id="PF03323">
    <property type="entry name" value="GerA"/>
    <property type="match status" value="1"/>
</dbReference>
<dbReference type="Proteomes" id="UP001597540">
    <property type="component" value="Unassembled WGS sequence"/>
</dbReference>
<dbReference type="InterPro" id="IPR050768">
    <property type="entry name" value="UPF0353/GerABKA_families"/>
</dbReference>
<evidence type="ECO:0000256" key="4">
    <source>
        <dbReference type="SAM" id="Phobius"/>
    </source>
</evidence>
<dbReference type="PANTHER" id="PTHR22550">
    <property type="entry name" value="SPORE GERMINATION PROTEIN"/>
    <property type="match status" value="1"/>
</dbReference>
<dbReference type="PANTHER" id="PTHR22550:SF5">
    <property type="entry name" value="LEUCINE ZIPPER PROTEIN 4"/>
    <property type="match status" value="1"/>
</dbReference>
<evidence type="ECO:0000256" key="1">
    <source>
        <dbReference type="ARBA" id="ARBA00005278"/>
    </source>
</evidence>
<accession>A0ABW5SUK4</accession>
<feature type="transmembrane region" description="Helical" evidence="4">
    <location>
        <begin position="499"/>
        <end position="520"/>
    </location>
</feature>
<feature type="transmembrane region" description="Helical" evidence="4">
    <location>
        <begin position="446"/>
        <end position="479"/>
    </location>
</feature>
<reference evidence="6" key="1">
    <citation type="journal article" date="2019" name="Int. J. Syst. Evol. Microbiol.">
        <title>The Global Catalogue of Microorganisms (GCM) 10K type strain sequencing project: providing services to taxonomists for standard genome sequencing and annotation.</title>
        <authorList>
            <consortium name="The Broad Institute Genomics Platform"/>
            <consortium name="The Broad Institute Genome Sequencing Center for Infectious Disease"/>
            <person name="Wu L."/>
            <person name="Ma J."/>
        </authorList>
    </citation>
    <scope>NUCLEOTIDE SEQUENCE [LARGE SCALE GENOMIC DNA]</scope>
    <source>
        <strain evidence="6">KCTC 33849</strain>
    </source>
</reference>
<feature type="region of interest" description="Disordered" evidence="3">
    <location>
        <begin position="1"/>
        <end position="80"/>
    </location>
</feature>
<comment type="caution">
    <text evidence="5">The sequence shown here is derived from an EMBL/GenBank/DDBJ whole genome shotgun (WGS) entry which is preliminary data.</text>
</comment>
<dbReference type="InterPro" id="IPR004995">
    <property type="entry name" value="Spore_Ger"/>
</dbReference>
<feature type="region of interest" description="Disordered" evidence="3">
    <location>
        <begin position="563"/>
        <end position="585"/>
    </location>
</feature>
<evidence type="ECO:0000256" key="3">
    <source>
        <dbReference type="SAM" id="MobiDB-lite"/>
    </source>
</evidence>
<keyword evidence="4" id="KW-0812">Transmembrane</keyword>
<evidence type="ECO:0000313" key="6">
    <source>
        <dbReference type="Proteomes" id="UP001597540"/>
    </source>
</evidence>
<gene>
    <name evidence="5" type="ORF">ACFSVM_22980</name>
</gene>
<dbReference type="RefSeq" id="WP_379264803.1">
    <property type="nucleotide sequence ID" value="NZ_JBHUMJ010000011.1"/>
</dbReference>
<keyword evidence="2 4" id="KW-0472">Membrane</keyword>
<feature type="compositionally biased region" description="Polar residues" evidence="3">
    <location>
        <begin position="33"/>
        <end position="48"/>
    </location>
</feature>
<name>A0ABW5SUK4_9BACL</name>
<feature type="compositionally biased region" description="Basic and acidic residues" evidence="3">
    <location>
        <begin position="1"/>
        <end position="12"/>
    </location>
</feature>
<comment type="similarity">
    <text evidence="1">Belongs to the GerABKA family.</text>
</comment>
<keyword evidence="6" id="KW-1185">Reference proteome</keyword>
<feature type="transmembrane region" description="Helical" evidence="4">
    <location>
        <begin position="372"/>
        <end position="391"/>
    </location>
</feature>
<sequence>MSSEKEELKQGSEDQTPDNQGLEKKQESDEQQTEASSGEQEGNQQSNKQDSKESGDSDADDQEDSKPSGDTSSNEDKAVPELPQLKLPIVKDLKSNLEVLQEVFKDCSDFVFREIKHEGYPDVCLSYLEGIVISLEVQDHIILPLVRGVDLANVQGASEDIELEKVPISLSHVKKAKTWREAADGVTDGCVLVLVEDNDEALLFDLKGGLRRSVQEPQTEGVVRGPREGFTEMIRANTGLIRFKLKTPMLKMENFTLGTETKTSVVLAYIKGIAREELIDDVRQRIKKINIDGVLESGYIEELIEDHPYSPFPQLHYTERPDTVVANLLEGRFCILVDGTPFALLGPVTMWQMLQASEDYYERFFISNFLRWIRLFFMMVALFLPALYIAITTFHQDMLPTTLIISIAAAREAIPFPALVEAMLMEISFEALREAGVRLPKAVGQAVSILGALVIGQAAVTAGIVSAPMVIIVSMTGIASFTIPRFNFAITLRLLRFPIMILAGTLGLFGIVIGTVLISAHLTQLTSFGQPYLLGVSPYRKGESKDIIMRVPWWKMIFKPSSTPNHERKRMDKGMNGSPNSDEGW</sequence>